<dbReference type="SUPFAM" id="SSF53067">
    <property type="entry name" value="Actin-like ATPase domain"/>
    <property type="match status" value="1"/>
</dbReference>
<organism evidence="3 4">
    <name type="scientific">Corynebacterium pseudodiphtheriticum</name>
    <dbReference type="NCBI Taxonomy" id="37637"/>
    <lineage>
        <taxon>Bacteria</taxon>
        <taxon>Bacillati</taxon>
        <taxon>Actinomycetota</taxon>
        <taxon>Actinomycetes</taxon>
        <taxon>Mycobacteriales</taxon>
        <taxon>Corynebacteriaceae</taxon>
        <taxon>Corynebacterium</taxon>
    </lineage>
</organism>
<accession>A0AAP4BQS0</accession>
<dbReference type="PANTHER" id="PTHR18964">
    <property type="entry name" value="ROK (REPRESSOR, ORF, KINASE) FAMILY"/>
    <property type="match status" value="1"/>
</dbReference>
<dbReference type="Gene3D" id="3.30.420.40">
    <property type="match status" value="1"/>
</dbReference>
<dbReference type="EMBL" id="JASNVH010000008">
    <property type="protein sequence ID" value="MDK4307142.1"/>
    <property type="molecule type" value="Genomic_DNA"/>
</dbReference>
<dbReference type="InterPro" id="IPR036388">
    <property type="entry name" value="WH-like_DNA-bd_sf"/>
</dbReference>
<dbReference type="InterPro" id="IPR000600">
    <property type="entry name" value="ROK"/>
</dbReference>
<dbReference type="PANTHER" id="PTHR18964:SF149">
    <property type="entry name" value="BIFUNCTIONAL UDP-N-ACETYLGLUCOSAMINE 2-EPIMERASE_N-ACETYLMANNOSAMINE KINASE"/>
    <property type="match status" value="1"/>
</dbReference>
<evidence type="ECO:0000313" key="4">
    <source>
        <dbReference type="Proteomes" id="UP001224412"/>
    </source>
</evidence>
<evidence type="ECO:0000256" key="1">
    <source>
        <dbReference type="ARBA" id="ARBA00006479"/>
    </source>
</evidence>
<protein>
    <submittedName>
        <fullName evidence="3">ROK family protein</fullName>
    </submittedName>
</protein>
<dbReference type="Pfam" id="PF13412">
    <property type="entry name" value="HTH_24"/>
    <property type="match status" value="1"/>
</dbReference>
<dbReference type="AlphaFoldDB" id="A0AAP4BQS0"/>
<comment type="caution">
    <text evidence="3">The sequence shown here is derived from an EMBL/GenBank/DDBJ whole genome shotgun (WGS) entry which is preliminary data.</text>
</comment>
<dbReference type="Pfam" id="PF00480">
    <property type="entry name" value="ROK"/>
    <property type="match status" value="1"/>
</dbReference>
<comment type="similarity">
    <text evidence="1">Belongs to the ROK (NagC/XylR) family.</text>
</comment>
<name>A0AAP4BQS0_9CORY</name>
<dbReference type="InterPro" id="IPR043129">
    <property type="entry name" value="ATPase_NBD"/>
</dbReference>
<dbReference type="Gene3D" id="1.10.10.10">
    <property type="entry name" value="Winged helix-like DNA-binding domain superfamily/Winged helix DNA-binding domain"/>
    <property type="match status" value="1"/>
</dbReference>
<dbReference type="Proteomes" id="UP001224412">
    <property type="component" value="Unassembled WGS sequence"/>
</dbReference>
<feature type="region of interest" description="Disordered" evidence="2">
    <location>
        <begin position="1"/>
        <end position="30"/>
    </location>
</feature>
<dbReference type="RefSeq" id="WP_284589190.1">
    <property type="nucleotide sequence ID" value="NZ_JASNUC010000013.1"/>
</dbReference>
<dbReference type="SUPFAM" id="SSF46785">
    <property type="entry name" value="Winged helix' DNA-binding domain"/>
    <property type="match status" value="1"/>
</dbReference>
<sequence>MEEPGTATGKAAAHSNGTPPESFQHPQAFGQPTTPAAKCLYVIRQKSVISRADLITATGLSQPTITRAITTLLNEGYVVARDDLARSHGRGRPTTPVELAKPLWMLAGIAVGTKETFLSVFDIRGRTIRESTIDTPVAELTESDFIQHIMAGLHRLVTGLEHTLLSVGVTTSGQVSRDGVVSAPNLGWEQVDVAASLRYQFSVPVSVSSAVPAILGSEMQAGDLLVSDDSERTLVLFADDSIGAAYTNPSGVHPIDVLPPISNTELDISAEAPEKNLITHYILQQIAGLSPATESASSAPAEYSPQTLADAVAIADSDTAVRKILDARASALAKLTVDLVKEHKISTVVVAGSAFVDDPLAPKIFAATVREIMTKEKAPKMRMVPTHEEVVRSITRAAALDQMLREPLKLVRSDN</sequence>
<evidence type="ECO:0000256" key="2">
    <source>
        <dbReference type="SAM" id="MobiDB-lite"/>
    </source>
</evidence>
<gene>
    <name evidence="3" type="ORF">QPX42_06245</name>
</gene>
<evidence type="ECO:0000313" key="3">
    <source>
        <dbReference type="EMBL" id="MDK4307142.1"/>
    </source>
</evidence>
<reference evidence="3" key="1">
    <citation type="submission" date="2023-05" db="EMBL/GenBank/DDBJ databases">
        <title>Metabolic capabilities are highly conserved among human nasal-associated Corynebacterium species in pangenomic analyses.</title>
        <authorList>
            <person name="Tran T.H."/>
            <person name="Roberts A.Q."/>
            <person name="Escapa I.F."/>
            <person name="Gao W."/>
            <person name="Conlan S."/>
            <person name="Kong H."/>
            <person name="Segre J.A."/>
            <person name="Kelly M.S."/>
            <person name="Lemon K.P."/>
        </authorList>
    </citation>
    <scope>NUCLEOTIDE SEQUENCE</scope>
    <source>
        <strain evidence="3">KPL2773</strain>
    </source>
</reference>
<dbReference type="InterPro" id="IPR036390">
    <property type="entry name" value="WH_DNA-bd_sf"/>
</dbReference>
<feature type="compositionally biased region" description="Polar residues" evidence="2">
    <location>
        <begin position="15"/>
        <end position="30"/>
    </location>
</feature>
<proteinExistence type="inferred from homology"/>